<dbReference type="SUPFAM" id="SSF55816">
    <property type="entry name" value="5'-nucleotidase (syn. UDP-sugar hydrolase), C-terminal domain"/>
    <property type="match status" value="1"/>
</dbReference>
<dbReference type="GO" id="GO:0016787">
    <property type="term" value="F:hydrolase activity"/>
    <property type="evidence" value="ECO:0007669"/>
    <property type="project" value="UniProtKB-KW"/>
</dbReference>
<evidence type="ECO:0000256" key="2">
    <source>
        <dbReference type="RuleBase" id="RU362119"/>
    </source>
</evidence>
<keyword evidence="2" id="KW-0547">Nucleotide-binding</keyword>
<keyword evidence="2 5" id="KW-0378">Hydrolase</keyword>
<dbReference type="EMBL" id="JAPFQO010000002">
    <property type="protein sequence ID" value="MCX2739013.1"/>
    <property type="molecule type" value="Genomic_DNA"/>
</dbReference>
<dbReference type="PANTHER" id="PTHR11575:SF24">
    <property type="entry name" value="5'-NUCLEOTIDASE"/>
    <property type="match status" value="1"/>
</dbReference>
<sequence>MKKRSYLPLMMAPLLMAGACTSTTTDTSTAETTEATNSDQKVITILHTNDMHGSYMPFKAVTDNATAQTGDPGRDTLINFSKEAEIGGYAYMASAIKKVREDKGAENVLLLDGGDTFGDDQLANLTKGEAMIRLMNTVNYDLMALGNHDFDYSLERTRELEGLANFPMRAANIQDNQTGQPIFGEPYIIKEKNGVKVAILPLGYRNTPKTGNPKNVEGLTFSIGQEVAQKYVPELRQKADIVVVLSHEGTAVDYKMAREVEGIDVIIGAHSHDIIEPRKKIGDTYVVQAMSDAAVLGDTELILEGKKLVEVKDNYHWLWHDEWQPDAEVEALVNELRKPHLAKLQEPVVESKDVIGRQYKSESPFDRLVGNLLNEGYNGQVAIMPGVGYGISFKPGPVTSEEVYKLLPHSSKIVTLNMTGAQLKQTLEQSATNLKPGNKLDVVGGLIQTAGIAYSLDFTKPVGQRISNVRIEDKPISDSQSYRVVTHSGLLTGLHNYKEIGKGQNIKRTEKPLTEFIIEKLKEKKTVSKPDNLGEVSITRK</sequence>
<evidence type="ECO:0000256" key="1">
    <source>
        <dbReference type="ARBA" id="ARBA00022729"/>
    </source>
</evidence>
<feature type="domain" description="Calcineurin-like phosphoesterase" evidence="3">
    <location>
        <begin position="44"/>
        <end position="272"/>
    </location>
</feature>
<keyword evidence="1 2" id="KW-0732">Signal</keyword>
<accession>A0ABT3RAX9</accession>
<dbReference type="InterPro" id="IPR029052">
    <property type="entry name" value="Metallo-depent_PP-like"/>
</dbReference>
<reference evidence="5 6" key="1">
    <citation type="submission" date="2022-11" db="EMBL/GenBank/DDBJ databases">
        <title>The characterization of three novel Bacteroidetes species and genomic analysis of their roles in tidal elemental geochemical cycles.</title>
        <authorList>
            <person name="Ma K.-J."/>
        </authorList>
    </citation>
    <scope>NUCLEOTIDE SEQUENCE [LARGE SCALE GENOMIC DNA]</scope>
    <source>
        <strain evidence="5 6">M82</strain>
    </source>
</reference>
<keyword evidence="6" id="KW-1185">Reference proteome</keyword>
<dbReference type="Pfam" id="PF02872">
    <property type="entry name" value="5_nucleotid_C"/>
    <property type="match status" value="1"/>
</dbReference>
<dbReference type="Gene3D" id="3.60.21.10">
    <property type="match status" value="1"/>
</dbReference>
<comment type="similarity">
    <text evidence="2">Belongs to the 5'-nucleotidase family.</text>
</comment>
<feature type="domain" description="5'-Nucleotidase C-terminal" evidence="4">
    <location>
        <begin position="357"/>
        <end position="497"/>
    </location>
</feature>
<protein>
    <submittedName>
        <fullName evidence="5">Bifunctional UDP-sugar hydrolase/5'-nucleotidase</fullName>
    </submittedName>
</protein>
<proteinExistence type="inferred from homology"/>
<feature type="signal peptide" evidence="2">
    <location>
        <begin position="1"/>
        <end position="19"/>
    </location>
</feature>
<organism evidence="5 6">
    <name type="scientific">Pontibacter anaerobius</name>
    <dbReference type="NCBI Taxonomy" id="2993940"/>
    <lineage>
        <taxon>Bacteria</taxon>
        <taxon>Pseudomonadati</taxon>
        <taxon>Bacteroidota</taxon>
        <taxon>Cytophagia</taxon>
        <taxon>Cytophagales</taxon>
        <taxon>Hymenobacteraceae</taxon>
        <taxon>Pontibacter</taxon>
    </lineage>
</organism>
<dbReference type="PANTHER" id="PTHR11575">
    <property type="entry name" value="5'-NUCLEOTIDASE-RELATED"/>
    <property type="match status" value="1"/>
</dbReference>
<dbReference type="RefSeq" id="WP_266051071.1">
    <property type="nucleotide sequence ID" value="NZ_JAPFQO010000002.1"/>
</dbReference>
<dbReference type="Proteomes" id="UP001207228">
    <property type="component" value="Unassembled WGS sequence"/>
</dbReference>
<feature type="chain" id="PRO_5044985380" evidence="2">
    <location>
        <begin position="20"/>
        <end position="541"/>
    </location>
</feature>
<gene>
    <name evidence="5" type="ORF">OO017_03565</name>
</gene>
<dbReference type="CDD" id="cd00845">
    <property type="entry name" value="MPP_UshA_N_like"/>
    <property type="match status" value="1"/>
</dbReference>
<dbReference type="InterPro" id="IPR008334">
    <property type="entry name" value="5'-Nucleotdase_C"/>
</dbReference>
<evidence type="ECO:0000259" key="4">
    <source>
        <dbReference type="Pfam" id="PF02872"/>
    </source>
</evidence>
<dbReference type="SUPFAM" id="SSF56300">
    <property type="entry name" value="Metallo-dependent phosphatases"/>
    <property type="match status" value="1"/>
</dbReference>
<dbReference type="InterPro" id="IPR006179">
    <property type="entry name" value="5_nucleotidase/apyrase"/>
</dbReference>
<evidence type="ECO:0000259" key="3">
    <source>
        <dbReference type="Pfam" id="PF00149"/>
    </source>
</evidence>
<name>A0ABT3RAX9_9BACT</name>
<dbReference type="PRINTS" id="PR01607">
    <property type="entry name" value="APYRASEFAMLY"/>
</dbReference>
<dbReference type="Pfam" id="PF00149">
    <property type="entry name" value="Metallophos"/>
    <property type="match status" value="1"/>
</dbReference>
<comment type="caution">
    <text evidence="5">The sequence shown here is derived from an EMBL/GenBank/DDBJ whole genome shotgun (WGS) entry which is preliminary data.</text>
</comment>
<evidence type="ECO:0000313" key="6">
    <source>
        <dbReference type="Proteomes" id="UP001207228"/>
    </source>
</evidence>
<dbReference type="InterPro" id="IPR004843">
    <property type="entry name" value="Calcineurin-like_PHP"/>
</dbReference>
<evidence type="ECO:0000313" key="5">
    <source>
        <dbReference type="EMBL" id="MCX2739013.1"/>
    </source>
</evidence>
<dbReference type="Gene3D" id="3.90.780.10">
    <property type="entry name" value="5'-Nucleotidase, C-terminal domain"/>
    <property type="match status" value="1"/>
</dbReference>
<dbReference type="InterPro" id="IPR036907">
    <property type="entry name" value="5'-Nucleotdase_C_sf"/>
</dbReference>
<dbReference type="PROSITE" id="PS51257">
    <property type="entry name" value="PROKAR_LIPOPROTEIN"/>
    <property type="match status" value="1"/>
</dbReference>